<dbReference type="AlphaFoldDB" id="A0A090IC90"/>
<dbReference type="GeneID" id="28542694"/>
<protein>
    <recommendedName>
        <fullName evidence="3">DUF2491 domain-containing protein</fullName>
    </recommendedName>
</protein>
<keyword evidence="2" id="KW-1185">Reference proteome</keyword>
<evidence type="ECO:0008006" key="3">
    <source>
        <dbReference type="Google" id="ProtNLM"/>
    </source>
</evidence>
<dbReference type="EMBL" id="LN554847">
    <property type="protein sequence ID" value="CED57089.1"/>
    <property type="molecule type" value="Genomic_DNA"/>
</dbReference>
<proteinExistence type="predicted"/>
<dbReference type="KEGG" id="awd:AWOD_II_0444"/>
<dbReference type="Proteomes" id="UP000032427">
    <property type="component" value="Chromosome 2"/>
</dbReference>
<organism evidence="1 2">
    <name type="scientific">Aliivibrio wodanis</name>
    <dbReference type="NCBI Taxonomy" id="80852"/>
    <lineage>
        <taxon>Bacteria</taxon>
        <taxon>Pseudomonadati</taxon>
        <taxon>Pseudomonadota</taxon>
        <taxon>Gammaproteobacteria</taxon>
        <taxon>Vibrionales</taxon>
        <taxon>Vibrionaceae</taxon>
        <taxon>Aliivibrio</taxon>
    </lineage>
</organism>
<dbReference type="OrthoDB" id="6148994at2"/>
<dbReference type="HOGENOM" id="CLU_100935_0_1_6"/>
<dbReference type="PATRIC" id="fig|80852.17.peg.3206"/>
<evidence type="ECO:0000313" key="2">
    <source>
        <dbReference type="Proteomes" id="UP000032427"/>
    </source>
</evidence>
<name>A0A090IC90_9GAMM</name>
<dbReference type="STRING" id="80852.AWOD_II_0444"/>
<reference evidence="2" key="1">
    <citation type="submission" date="2014-09" db="EMBL/GenBank/DDBJ databases">
        <authorList>
            <person name="Hjerde E."/>
        </authorList>
    </citation>
    <scope>NUCLEOTIDE SEQUENCE [LARGE SCALE GENOMIC DNA]</scope>
    <source>
        <strain evidence="2">06/09/139</strain>
    </source>
</reference>
<evidence type="ECO:0000313" key="1">
    <source>
        <dbReference type="EMBL" id="CED57089.1"/>
    </source>
</evidence>
<accession>A0A090IC90</accession>
<dbReference type="Pfam" id="PF10679">
    <property type="entry name" value="DUF2491"/>
    <property type="match status" value="1"/>
</dbReference>
<gene>
    <name evidence="1" type="ORF">AWOD_II_0444</name>
</gene>
<sequence>MFGWFKKEKEIEEVIPEALGLRLGGAIELDKLKLQLIEDELTIEGAAPTQFIQAVGEIKLGDNNRILRFYTDDDGFIQIMQYGTEELGVEEVKLVYYYDTLPISNQTEWENYLNNKLVRDTWDLDSQEFYKAWDNNEPVSMTETIWTKDKPKSELDQFIMLYEREINEDLFETLFVIAEEKIEFNQYQRCVSLSTAFDLSQTDFKVIG</sequence>
<dbReference type="InterPro" id="IPR019621">
    <property type="entry name" value="DUF2491"/>
</dbReference>